<gene>
    <name evidence="2" type="ORF">FB388_5872</name>
</gene>
<reference evidence="2 3" key="1">
    <citation type="submission" date="2019-06" db="EMBL/GenBank/DDBJ databases">
        <title>Sequencing the genomes of 1000 actinobacteria strains.</title>
        <authorList>
            <person name="Klenk H.-P."/>
        </authorList>
    </citation>
    <scope>NUCLEOTIDE SEQUENCE [LARGE SCALE GENOMIC DNA]</scope>
    <source>
        <strain evidence="2 3">DSM 45511</strain>
    </source>
</reference>
<name>A0A543FXR2_9PSEU</name>
<dbReference type="Proteomes" id="UP000319818">
    <property type="component" value="Unassembled WGS sequence"/>
</dbReference>
<sequence length="70" mass="7498">MNTTTDNGAAYCDRCPARARVRAELPAGELHFCNHHIREHRDRLAASGATLVVLPGHPAPIRSAAADRAA</sequence>
<organism evidence="2 3">
    <name type="scientific">Pseudonocardia cypriaca</name>
    <dbReference type="NCBI Taxonomy" id="882449"/>
    <lineage>
        <taxon>Bacteria</taxon>
        <taxon>Bacillati</taxon>
        <taxon>Actinomycetota</taxon>
        <taxon>Actinomycetes</taxon>
        <taxon>Pseudonocardiales</taxon>
        <taxon>Pseudonocardiaceae</taxon>
        <taxon>Pseudonocardia</taxon>
    </lineage>
</organism>
<comment type="caution">
    <text evidence="2">The sequence shown here is derived from an EMBL/GenBank/DDBJ whole genome shotgun (WGS) entry which is preliminary data.</text>
</comment>
<protein>
    <recommendedName>
        <fullName evidence="1">DUF7455 domain-containing protein</fullName>
    </recommendedName>
</protein>
<keyword evidence="3" id="KW-1185">Reference proteome</keyword>
<accession>A0A543FXR2</accession>
<evidence type="ECO:0000259" key="1">
    <source>
        <dbReference type="Pfam" id="PF24254"/>
    </source>
</evidence>
<dbReference type="RefSeq" id="WP_142105274.1">
    <property type="nucleotide sequence ID" value="NZ_VFPH01000002.1"/>
</dbReference>
<evidence type="ECO:0000313" key="3">
    <source>
        <dbReference type="Proteomes" id="UP000319818"/>
    </source>
</evidence>
<dbReference type="OrthoDB" id="3539048at2"/>
<evidence type="ECO:0000313" key="2">
    <source>
        <dbReference type="EMBL" id="TQM38628.1"/>
    </source>
</evidence>
<dbReference type="EMBL" id="VFPH01000002">
    <property type="protein sequence ID" value="TQM38628.1"/>
    <property type="molecule type" value="Genomic_DNA"/>
</dbReference>
<proteinExistence type="predicted"/>
<dbReference type="InterPro" id="IPR055878">
    <property type="entry name" value="DUF7455"/>
</dbReference>
<feature type="domain" description="DUF7455" evidence="1">
    <location>
        <begin position="8"/>
        <end position="54"/>
    </location>
</feature>
<dbReference type="AlphaFoldDB" id="A0A543FXR2"/>
<dbReference type="Pfam" id="PF24254">
    <property type="entry name" value="DUF7455"/>
    <property type="match status" value="1"/>
</dbReference>